<evidence type="ECO:0000259" key="1">
    <source>
        <dbReference type="Pfam" id="PF07992"/>
    </source>
</evidence>
<accession>A0AAD9LXG0</accession>
<dbReference type="Pfam" id="PF07992">
    <property type="entry name" value="Pyr_redox_2"/>
    <property type="match status" value="1"/>
</dbReference>
<evidence type="ECO:0000313" key="3">
    <source>
        <dbReference type="Proteomes" id="UP001232148"/>
    </source>
</evidence>
<dbReference type="InterPro" id="IPR015904">
    <property type="entry name" value="Sulphide_quinone_reductase"/>
</dbReference>
<evidence type="ECO:0000313" key="2">
    <source>
        <dbReference type="EMBL" id="KAK2024719.1"/>
    </source>
</evidence>
<sequence length="453" mass="49434">MISTHKALVTRHAKLAGLVGRRASNHQAFATVAPVTSVARNHKVVVIGGGTAGLAISHQLLRTGRFSQDSIAIVDPSTWHHYQPGWTLVGGGLKSKQELRRPLDSLIDPKVKFYQQAVSTFAPKENSVKLESGDELLYEHLVVAPGINIDYGSIKGLPEALTNPNSLVSSIYGYDTCDKVFGTLEKLQKGNAIFTQPAGAIKCAGAPQKVMWLALDYWKRAGLYNPSDTAASPIKITFATGIPAMFGVPKYSAKLEQLRKERGVEGLFQHDLIAVEGNTATFARTEAKDTVTKKFDLLHVVPKMGPHAFVKNSPLADAAGFVDVDPATTRHTKYHNVWSSGDASSLPTSKTAAAITAQAPILVNNLLRSLDGKEPEQRYDGYTSCPLTTEYGKVLLAEFKYGGVPKETFGDLIGFDQAVPRRAFYHLKKDFFPWVYYKSMLKGTWGGPNGWMN</sequence>
<keyword evidence="3" id="KW-1185">Reference proteome</keyword>
<organism evidence="2 3">
    <name type="scientific">Colletotrichum zoysiae</name>
    <dbReference type="NCBI Taxonomy" id="1216348"/>
    <lineage>
        <taxon>Eukaryota</taxon>
        <taxon>Fungi</taxon>
        <taxon>Dikarya</taxon>
        <taxon>Ascomycota</taxon>
        <taxon>Pezizomycotina</taxon>
        <taxon>Sordariomycetes</taxon>
        <taxon>Hypocreomycetidae</taxon>
        <taxon>Glomerellales</taxon>
        <taxon>Glomerellaceae</taxon>
        <taxon>Colletotrichum</taxon>
        <taxon>Colletotrichum graminicola species complex</taxon>
    </lineage>
</organism>
<dbReference type="Gene3D" id="3.50.50.60">
    <property type="entry name" value="FAD/NAD(P)-binding domain"/>
    <property type="match status" value="2"/>
</dbReference>
<name>A0AAD9LXG0_9PEZI</name>
<dbReference type="SUPFAM" id="SSF51905">
    <property type="entry name" value="FAD/NAD(P)-binding domain"/>
    <property type="match status" value="2"/>
</dbReference>
<dbReference type="InterPro" id="IPR023753">
    <property type="entry name" value="FAD/NAD-binding_dom"/>
</dbReference>
<dbReference type="PANTHER" id="PTHR10632:SF2">
    <property type="entry name" value="SULFIDE:QUINONE OXIDOREDUCTASE, MITOCHONDRIAL"/>
    <property type="match status" value="1"/>
</dbReference>
<proteinExistence type="predicted"/>
<dbReference type="Proteomes" id="UP001232148">
    <property type="component" value="Unassembled WGS sequence"/>
</dbReference>
<dbReference type="PANTHER" id="PTHR10632">
    <property type="entry name" value="SULFIDE:QUINONE OXIDOREDUCTASE"/>
    <property type="match status" value="1"/>
</dbReference>
<dbReference type="InterPro" id="IPR036188">
    <property type="entry name" value="FAD/NAD-bd_sf"/>
</dbReference>
<dbReference type="GO" id="GO:0070224">
    <property type="term" value="F:sulfide:quinone oxidoreductase activity"/>
    <property type="evidence" value="ECO:0007669"/>
    <property type="project" value="TreeGrafter"/>
</dbReference>
<protein>
    <submittedName>
        <fullName evidence="2">Sulfide:quinone oxidoreductase/flavo-binding protein</fullName>
    </submittedName>
</protein>
<dbReference type="FunFam" id="3.50.50.60:FF:000203">
    <property type="entry name" value="Related to sulfide:quinone oxidoreductase, mitochondrial"/>
    <property type="match status" value="1"/>
</dbReference>
<feature type="domain" description="FAD/NAD(P)-binding" evidence="1">
    <location>
        <begin position="43"/>
        <end position="157"/>
    </location>
</feature>
<dbReference type="GO" id="GO:0070221">
    <property type="term" value="P:sulfide oxidation, using sulfide:quinone oxidoreductase"/>
    <property type="evidence" value="ECO:0007669"/>
    <property type="project" value="TreeGrafter"/>
</dbReference>
<reference evidence="2" key="1">
    <citation type="submission" date="2021-06" db="EMBL/GenBank/DDBJ databases">
        <title>Comparative genomics, transcriptomics and evolutionary studies reveal genomic signatures of adaptation to plant cell wall in hemibiotrophic fungi.</title>
        <authorList>
            <consortium name="DOE Joint Genome Institute"/>
            <person name="Baroncelli R."/>
            <person name="Diaz J.F."/>
            <person name="Benocci T."/>
            <person name="Peng M."/>
            <person name="Battaglia E."/>
            <person name="Haridas S."/>
            <person name="Andreopoulos W."/>
            <person name="Labutti K."/>
            <person name="Pangilinan J."/>
            <person name="Floch G.L."/>
            <person name="Makela M.R."/>
            <person name="Henrissat B."/>
            <person name="Grigoriev I.V."/>
            <person name="Crouch J.A."/>
            <person name="De Vries R.P."/>
            <person name="Sukno S.A."/>
            <person name="Thon M.R."/>
        </authorList>
    </citation>
    <scope>NUCLEOTIDE SEQUENCE</scope>
    <source>
        <strain evidence="2">MAFF235873</strain>
    </source>
</reference>
<dbReference type="GO" id="GO:0071949">
    <property type="term" value="F:FAD binding"/>
    <property type="evidence" value="ECO:0007669"/>
    <property type="project" value="TreeGrafter"/>
</dbReference>
<dbReference type="EMBL" id="MU842956">
    <property type="protein sequence ID" value="KAK2024719.1"/>
    <property type="molecule type" value="Genomic_DNA"/>
</dbReference>
<dbReference type="GO" id="GO:0005739">
    <property type="term" value="C:mitochondrion"/>
    <property type="evidence" value="ECO:0007669"/>
    <property type="project" value="TreeGrafter"/>
</dbReference>
<comment type="caution">
    <text evidence="2">The sequence shown here is derived from an EMBL/GenBank/DDBJ whole genome shotgun (WGS) entry which is preliminary data.</text>
</comment>
<gene>
    <name evidence="2" type="ORF">LX32DRAFT_625710</name>
</gene>
<dbReference type="AlphaFoldDB" id="A0AAD9LXG0"/>